<dbReference type="Proteomes" id="UP000234847">
    <property type="component" value="Unassembled WGS sequence"/>
</dbReference>
<keyword evidence="4" id="KW-0500">Molybdenum</keyword>
<sequence length="262" mass="26314">MRAPSLLAAAAALLLLAGCSSPGTGSDESDVGASKDDMTSGTVTVLAAASLTDVIDVLAERFEDANADVDVVASYGGSSALAEQIVSGAPVDVFFSANEATMQSVVDAGLAADPEVLVTNTLQIAVPAGNPAGITGLADFARPELTIALCDTAVPCGAAAQSLLDLAGVQAQPDTLEEDVRAALTKVSLGEADAALVYVTDVVAAGSAVEGIDVPEAQQVINNYPVALLAEAPNPDAGQAFIDYLRSDEARQVFEHAGFAAP</sequence>
<evidence type="ECO:0000256" key="2">
    <source>
        <dbReference type="ARBA" id="ARBA00022723"/>
    </source>
</evidence>
<keyword evidence="3 5" id="KW-0732">Signal</keyword>
<protein>
    <submittedName>
        <fullName evidence="6">Molybdate ABC transporter substrate-binding protein</fullName>
    </submittedName>
</protein>
<name>A0AAX0VHR6_MICLU</name>
<organism evidence="6 7">
    <name type="scientific">Micrococcus luteus</name>
    <name type="common">Micrococcus lysodeikticus</name>
    <dbReference type="NCBI Taxonomy" id="1270"/>
    <lineage>
        <taxon>Bacteria</taxon>
        <taxon>Bacillati</taxon>
        <taxon>Actinomycetota</taxon>
        <taxon>Actinomycetes</taxon>
        <taxon>Micrococcales</taxon>
        <taxon>Micrococcaceae</taxon>
        <taxon>Micrococcus</taxon>
    </lineage>
</organism>
<dbReference type="EMBL" id="PKJT01000016">
    <property type="protein sequence ID" value="PKZ79746.1"/>
    <property type="molecule type" value="Genomic_DNA"/>
</dbReference>
<evidence type="ECO:0000313" key="6">
    <source>
        <dbReference type="EMBL" id="PKZ79746.1"/>
    </source>
</evidence>
<dbReference type="PIRSF" id="PIRSF004846">
    <property type="entry name" value="ModA"/>
    <property type="match status" value="1"/>
</dbReference>
<evidence type="ECO:0000256" key="5">
    <source>
        <dbReference type="SAM" id="SignalP"/>
    </source>
</evidence>
<dbReference type="InterPro" id="IPR050682">
    <property type="entry name" value="ModA/WtpA"/>
</dbReference>
<reference evidence="6 7" key="1">
    <citation type="submission" date="2017-12" db="EMBL/GenBank/DDBJ databases">
        <title>Phylogenetic diversity of female urinary microbiome.</title>
        <authorList>
            <person name="Thomas-White K."/>
            <person name="Wolfe A.J."/>
        </authorList>
    </citation>
    <scope>NUCLEOTIDE SEQUENCE [LARGE SCALE GENOMIC DNA]</scope>
    <source>
        <strain evidence="6 7">UMB0038</strain>
    </source>
</reference>
<evidence type="ECO:0000313" key="7">
    <source>
        <dbReference type="Proteomes" id="UP000234847"/>
    </source>
</evidence>
<dbReference type="GO" id="GO:0046872">
    <property type="term" value="F:metal ion binding"/>
    <property type="evidence" value="ECO:0007669"/>
    <property type="project" value="UniProtKB-KW"/>
</dbReference>
<feature type="binding site" evidence="4">
    <location>
        <position position="50"/>
    </location>
    <ligand>
        <name>molybdate</name>
        <dbReference type="ChEBI" id="CHEBI:36264"/>
    </ligand>
</feature>
<dbReference type="SUPFAM" id="SSF53850">
    <property type="entry name" value="Periplasmic binding protein-like II"/>
    <property type="match status" value="1"/>
</dbReference>
<dbReference type="PROSITE" id="PS51257">
    <property type="entry name" value="PROKAR_LIPOPROTEIN"/>
    <property type="match status" value="1"/>
</dbReference>
<dbReference type="PANTHER" id="PTHR30632">
    <property type="entry name" value="MOLYBDATE-BINDING PERIPLASMIC PROTEIN"/>
    <property type="match status" value="1"/>
</dbReference>
<evidence type="ECO:0000256" key="3">
    <source>
        <dbReference type="ARBA" id="ARBA00022729"/>
    </source>
</evidence>
<dbReference type="InterPro" id="IPR005950">
    <property type="entry name" value="ModA"/>
</dbReference>
<dbReference type="Pfam" id="PF13531">
    <property type="entry name" value="SBP_bac_11"/>
    <property type="match status" value="1"/>
</dbReference>
<keyword evidence="2 4" id="KW-0479">Metal-binding</keyword>
<dbReference type="AlphaFoldDB" id="A0AAX0VHR6"/>
<evidence type="ECO:0000256" key="1">
    <source>
        <dbReference type="ARBA" id="ARBA00009175"/>
    </source>
</evidence>
<comment type="similarity">
    <text evidence="1">Belongs to the bacterial solute-binding protein ModA family.</text>
</comment>
<dbReference type="GO" id="GO:0015689">
    <property type="term" value="P:molybdate ion transport"/>
    <property type="evidence" value="ECO:0007669"/>
    <property type="project" value="InterPro"/>
</dbReference>
<gene>
    <name evidence="6" type="primary">modA</name>
    <name evidence="6" type="ORF">CYJ95_11265</name>
</gene>
<accession>A0AAX0VHR6</accession>
<dbReference type="RefSeq" id="WP_024357651.1">
    <property type="nucleotide sequence ID" value="NZ_JACLBR010000010.1"/>
</dbReference>
<dbReference type="PANTHER" id="PTHR30632:SF0">
    <property type="entry name" value="SULFATE-BINDING PROTEIN"/>
    <property type="match status" value="1"/>
</dbReference>
<feature type="binding site" evidence="4">
    <location>
        <position position="78"/>
    </location>
    <ligand>
        <name>molybdate</name>
        <dbReference type="ChEBI" id="CHEBI:36264"/>
    </ligand>
</feature>
<evidence type="ECO:0000256" key="4">
    <source>
        <dbReference type="PIRSR" id="PIRSR004846-1"/>
    </source>
</evidence>
<comment type="caution">
    <text evidence="6">The sequence shown here is derived from an EMBL/GenBank/DDBJ whole genome shotgun (WGS) entry which is preliminary data.</text>
</comment>
<dbReference type="GO" id="GO:0030973">
    <property type="term" value="F:molybdate ion binding"/>
    <property type="evidence" value="ECO:0007669"/>
    <property type="project" value="TreeGrafter"/>
</dbReference>
<feature type="binding site" evidence="4">
    <location>
        <position position="198"/>
    </location>
    <ligand>
        <name>molybdate</name>
        <dbReference type="ChEBI" id="CHEBI:36264"/>
    </ligand>
</feature>
<dbReference type="Gene3D" id="3.40.190.10">
    <property type="entry name" value="Periplasmic binding protein-like II"/>
    <property type="match status" value="2"/>
</dbReference>
<proteinExistence type="inferred from homology"/>
<feature type="binding site" evidence="4">
    <location>
        <position position="180"/>
    </location>
    <ligand>
        <name>molybdate</name>
        <dbReference type="ChEBI" id="CHEBI:36264"/>
    </ligand>
</feature>
<feature type="chain" id="PRO_5043432509" evidence="5">
    <location>
        <begin position="26"/>
        <end position="262"/>
    </location>
</feature>
<dbReference type="NCBIfam" id="TIGR01256">
    <property type="entry name" value="modA"/>
    <property type="match status" value="1"/>
</dbReference>
<feature type="signal peptide" evidence="5">
    <location>
        <begin position="1"/>
        <end position="25"/>
    </location>
</feature>